<evidence type="ECO:0000313" key="1">
    <source>
        <dbReference type="EMBL" id="KAH6823428.1"/>
    </source>
</evidence>
<comment type="caution">
    <text evidence="1">The sequence shown here is derived from an EMBL/GenBank/DDBJ whole genome shotgun (WGS) entry which is preliminary data.</text>
</comment>
<accession>A0AAD4IYN3</accession>
<name>A0AAD4IYN3_PERFH</name>
<keyword evidence="2" id="KW-1185">Reference proteome</keyword>
<reference evidence="1 2" key="1">
    <citation type="journal article" date="2021" name="Nat. Commun.">
        <title>Incipient diploidization of the medicinal plant Perilla within 10,000 years.</title>
        <authorList>
            <person name="Zhang Y."/>
            <person name="Shen Q."/>
            <person name="Leng L."/>
            <person name="Zhang D."/>
            <person name="Chen S."/>
            <person name="Shi Y."/>
            <person name="Ning Z."/>
            <person name="Chen S."/>
        </authorList>
    </citation>
    <scope>NUCLEOTIDE SEQUENCE [LARGE SCALE GENOMIC DNA]</scope>
    <source>
        <strain evidence="2">cv. PC099</strain>
    </source>
</reference>
<organism evidence="1 2">
    <name type="scientific">Perilla frutescens var. hirtella</name>
    <name type="common">Perilla citriodora</name>
    <name type="synonym">Perilla setoyensis</name>
    <dbReference type="NCBI Taxonomy" id="608512"/>
    <lineage>
        <taxon>Eukaryota</taxon>
        <taxon>Viridiplantae</taxon>
        <taxon>Streptophyta</taxon>
        <taxon>Embryophyta</taxon>
        <taxon>Tracheophyta</taxon>
        <taxon>Spermatophyta</taxon>
        <taxon>Magnoliopsida</taxon>
        <taxon>eudicotyledons</taxon>
        <taxon>Gunneridae</taxon>
        <taxon>Pentapetalae</taxon>
        <taxon>asterids</taxon>
        <taxon>lamiids</taxon>
        <taxon>Lamiales</taxon>
        <taxon>Lamiaceae</taxon>
        <taxon>Nepetoideae</taxon>
        <taxon>Elsholtzieae</taxon>
        <taxon>Perilla</taxon>
    </lineage>
</organism>
<dbReference type="AlphaFoldDB" id="A0AAD4IYN3"/>
<evidence type="ECO:0000313" key="2">
    <source>
        <dbReference type="Proteomes" id="UP001190926"/>
    </source>
</evidence>
<dbReference type="EMBL" id="SDAM02000907">
    <property type="protein sequence ID" value="KAH6823428.1"/>
    <property type="molecule type" value="Genomic_DNA"/>
</dbReference>
<sequence>MAGDALYWIHWVLHRSPMISWAQFLSELLLTNLEELHYLRQFLIGLKLEIRVRIREDTIPDVYVTIRWAGQIEKELLFMSGHHTDSGQGHSLPISAGGQTSREPTGFLSPPGVALQATRVQNHPGLCYRCSQPWGPSHVYAKVSMSVLLAGTEEGREDSRIESGELDPTRNDISTDFVPATTELQHVQLSSMSSDGFNESHTMKLFGSISKYQVLTMVDRGASHCFISEWVVRQRNFFVDTSYYFSVKLGNGQRIQA</sequence>
<dbReference type="Proteomes" id="UP001190926">
    <property type="component" value="Unassembled WGS sequence"/>
</dbReference>
<protein>
    <submittedName>
        <fullName evidence="1">Uncharacterized protein</fullName>
    </submittedName>
</protein>
<gene>
    <name evidence="1" type="ORF">C2S53_000166</name>
</gene>
<proteinExistence type="predicted"/>